<dbReference type="Gramene" id="Jr07_06050_p2">
    <property type="protein sequence ID" value="cds.Jr07_06050_p2"/>
    <property type="gene ID" value="Jr07_06050"/>
</dbReference>
<feature type="region of interest" description="Disordered" evidence="3">
    <location>
        <begin position="207"/>
        <end position="232"/>
    </location>
</feature>
<dbReference type="EMBL" id="LIHL02000007">
    <property type="protein sequence ID" value="KAF5464208.1"/>
    <property type="molecule type" value="Genomic_DNA"/>
</dbReference>
<dbReference type="Pfam" id="PF00027">
    <property type="entry name" value="cNMP_binding"/>
    <property type="match status" value="1"/>
</dbReference>
<evidence type="ECO:0000259" key="4">
    <source>
        <dbReference type="PROSITE" id="PS50042"/>
    </source>
</evidence>
<dbReference type="InterPro" id="IPR000595">
    <property type="entry name" value="cNMP-bd_dom"/>
</dbReference>
<organism evidence="5 6">
    <name type="scientific">Juglans regia</name>
    <name type="common">English walnut</name>
    <dbReference type="NCBI Taxonomy" id="51240"/>
    <lineage>
        <taxon>Eukaryota</taxon>
        <taxon>Viridiplantae</taxon>
        <taxon>Streptophyta</taxon>
        <taxon>Embryophyta</taxon>
        <taxon>Tracheophyta</taxon>
        <taxon>Spermatophyta</taxon>
        <taxon>Magnoliopsida</taxon>
        <taxon>eudicotyledons</taxon>
        <taxon>Gunneridae</taxon>
        <taxon>Pentapetalae</taxon>
        <taxon>rosids</taxon>
        <taxon>fabids</taxon>
        <taxon>Fagales</taxon>
        <taxon>Juglandaceae</taxon>
        <taxon>Juglans</taxon>
    </lineage>
</organism>
<evidence type="ECO:0000256" key="2">
    <source>
        <dbReference type="ARBA" id="ARBA00023303"/>
    </source>
</evidence>
<feature type="domain" description="Cyclic nucleotide-binding" evidence="4">
    <location>
        <begin position="1"/>
        <end position="125"/>
    </location>
</feature>
<keyword evidence="2" id="KW-0407">Ion channel</keyword>
<keyword evidence="1" id="KW-0406">Ion transport</keyword>
<dbReference type="PANTHER" id="PTHR45651">
    <property type="entry name" value="CYCLIC NUCLEOTIDE-GATED ION CHANNEL 15-RELATED-RELATED"/>
    <property type="match status" value="1"/>
</dbReference>
<evidence type="ECO:0000256" key="1">
    <source>
        <dbReference type="ARBA" id="ARBA00023286"/>
    </source>
</evidence>
<proteinExistence type="predicted"/>
<reference evidence="5" key="1">
    <citation type="submission" date="2015-10" db="EMBL/GenBank/DDBJ databases">
        <authorList>
            <person name="Martinez-Garcia P.J."/>
            <person name="Crepeau M.W."/>
            <person name="Puiu D."/>
            <person name="Gonzalez-Ibeas D."/>
            <person name="Whalen J."/>
            <person name="Stevens K."/>
            <person name="Paul R."/>
            <person name="Butterfield T."/>
            <person name="Britton M."/>
            <person name="Reagan R."/>
            <person name="Chakraborty S."/>
            <person name="Walawage S.L."/>
            <person name="Vasquez-Gross H.A."/>
            <person name="Cardeno C."/>
            <person name="Famula R."/>
            <person name="Pratt K."/>
            <person name="Kuruganti S."/>
            <person name="Aradhya M.K."/>
            <person name="Leslie C.A."/>
            <person name="Dandekar A.M."/>
            <person name="Salzberg S.L."/>
            <person name="Wegrzyn J.L."/>
            <person name="Langley C.H."/>
            <person name="Neale D.B."/>
        </authorList>
    </citation>
    <scope>NUCLEOTIDE SEQUENCE</scope>
    <source>
        <tissue evidence="5">Leaves</tissue>
    </source>
</reference>
<keyword evidence="1" id="KW-1071">Ligand-gated ion channel</keyword>
<dbReference type="GO" id="GO:0016020">
    <property type="term" value="C:membrane"/>
    <property type="evidence" value="ECO:0007669"/>
    <property type="project" value="UniProtKB-SubCell"/>
</dbReference>
<dbReference type="PANTHER" id="PTHR45651:SF94">
    <property type="entry name" value="CYCLIC NUCLEOTIDE-BINDING DOMAIN-CONTAINING PROTEIN"/>
    <property type="match status" value="1"/>
</dbReference>
<dbReference type="SUPFAM" id="SSF51206">
    <property type="entry name" value="cAMP-binding domain-like"/>
    <property type="match status" value="1"/>
</dbReference>
<dbReference type="PROSITE" id="PS50042">
    <property type="entry name" value="CNMP_BINDING_3"/>
    <property type="match status" value="1"/>
</dbReference>
<evidence type="ECO:0000313" key="5">
    <source>
        <dbReference type="EMBL" id="KAF5464208.1"/>
    </source>
</evidence>
<dbReference type="InterPro" id="IPR014710">
    <property type="entry name" value="RmlC-like_jellyroll"/>
</dbReference>
<dbReference type="InterPro" id="IPR018490">
    <property type="entry name" value="cNMP-bd_dom_sf"/>
</dbReference>
<comment type="caution">
    <text evidence="5">The sequence shown here is derived from an EMBL/GenBank/DDBJ whole genome shotgun (WGS) entry which is preliminary data.</text>
</comment>
<dbReference type="Gene3D" id="2.60.120.10">
    <property type="entry name" value="Jelly Rolls"/>
    <property type="match status" value="1"/>
</dbReference>
<dbReference type="AlphaFoldDB" id="A0A834CT67"/>
<dbReference type="GO" id="GO:0034220">
    <property type="term" value="P:monoatomic ion transmembrane transport"/>
    <property type="evidence" value="ECO:0007669"/>
    <property type="project" value="UniProtKB-KW"/>
</dbReference>
<feature type="compositionally biased region" description="Low complexity" evidence="3">
    <location>
        <begin position="214"/>
        <end position="227"/>
    </location>
</feature>
<dbReference type="SMART" id="SM00100">
    <property type="entry name" value="cNMP"/>
    <property type="match status" value="1"/>
</dbReference>
<evidence type="ECO:0000256" key="3">
    <source>
        <dbReference type="SAM" id="MobiDB-lite"/>
    </source>
</evidence>
<dbReference type="Proteomes" id="UP000619265">
    <property type="component" value="Unassembled WGS sequence"/>
</dbReference>
<name>A0A834CT67_JUGRE</name>
<reference evidence="5" key="2">
    <citation type="submission" date="2020-03" db="EMBL/GenBank/DDBJ databases">
        <title>Walnut 2.0.</title>
        <authorList>
            <person name="Marrano A."/>
            <person name="Britton M."/>
            <person name="Zimin A.V."/>
            <person name="Zaini P.A."/>
            <person name="Workman R."/>
            <person name="Puiu D."/>
            <person name="Bianco L."/>
            <person name="Allen B.J."/>
            <person name="Troggio M."/>
            <person name="Leslie C.A."/>
            <person name="Timp W."/>
            <person name="Dendekar A."/>
            <person name="Salzberg S.L."/>
            <person name="Neale D.B."/>
        </authorList>
    </citation>
    <scope>NUCLEOTIDE SEQUENCE</scope>
    <source>
        <tissue evidence="5">Leaves</tissue>
    </source>
</reference>
<evidence type="ECO:0000313" key="6">
    <source>
        <dbReference type="Proteomes" id="UP000619265"/>
    </source>
</evidence>
<sequence length="284" mass="32126">MDQRLWDPMLDRLKTGLYTKNTYLIREGDPVDEMIFIVQGTLTSTTNGGRTGFFNACDLKSGDFCGDEIISWAFDLSLTAFPNSTRTVVARTGVEAFILMAEDLRSMASQFPKLRRRELMHVFRFYSQQWRTWAACFIQAAWHRFRERKHERALCDAENRLQYALANEAGTSESLGATKERTKGAGNTRVLQLLPSKLVEPNFNVEGDNTAQEPPTAVVTGPATTQTSIDHPPNIANIVRTEICTALEEHRVGMEKIIMLIMTRLTDMEGRMAAIEEVLRTRSL</sequence>
<protein>
    <recommendedName>
        <fullName evidence="4">Cyclic nucleotide-binding domain-containing protein</fullName>
    </recommendedName>
</protein>
<accession>A0A834CT67</accession>
<keyword evidence="1" id="KW-0813">Transport</keyword>
<dbReference type="CDD" id="cd00038">
    <property type="entry name" value="CAP_ED"/>
    <property type="match status" value="1"/>
</dbReference>
<gene>
    <name evidence="5" type="ORF">F2P56_014301</name>
</gene>